<dbReference type="EMBL" id="LOCO01000014">
    <property type="protein sequence ID" value="KXO08781.1"/>
    <property type="molecule type" value="Genomic_DNA"/>
</dbReference>
<dbReference type="InterPro" id="IPR012336">
    <property type="entry name" value="Thioredoxin-like_fold"/>
</dbReference>
<dbReference type="InterPro" id="IPR036249">
    <property type="entry name" value="Thioredoxin-like_sf"/>
</dbReference>
<sequence>MGEAKRRKQTGAPAPRKHRNKKPAIIGISVAVVIAVAVAVYFLTLPPKPTSEALPVAAPNASDFPASLDQYGISIGPADAPVVVREFADYQCPACASFASASKRLKQEYVDTGKVRFVYFDLPLRQHQNAVPAAQAARCAGDQGQYWPMHDKLYDAQSEWSGSNDPVTTFTRYANGLGLEERRFRRCLTTELHKEAVEQSLQVATQMRVMSTPTVMVDNIQLTRPGWGQLSAVIERELEKANN</sequence>
<dbReference type="AlphaFoldDB" id="A0A137S8M2"/>
<gene>
    <name evidence="8" type="ORF">J122_2633</name>
</gene>
<protein>
    <submittedName>
        <fullName evidence="8">Periplasmic thiol:disulfide interchange protein DsbA</fullName>
    </submittedName>
</protein>
<feature type="transmembrane region" description="Helical" evidence="6">
    <location>
        <begin position="24"/>
        <end position="43"/>
    </location>
</feature>
<dbReference type="Pfam" id="PF13462">
    <property type="entry name" value="Thioredoxin_4"/>
    <property type="match status" value="1"/>
</dbReference>
<dbReference type="SUPFAM" id="SSF52833">
    <property type="entry name" value="Thioredoxin-like"/>
    <property type="match status" value="1"/>
</dbReference>
<keyword evidence="4" id="KW-1015">Disulfide bond</keyword>
<dbReference type="CDD" id="cd02972">
    <property type="entry name" value="DsbA_family"/>
    <property type="match status" value="1"/>
</dbReference>
<dbReference type="InterPro" id="IPR013766">
    <property type="entry name" value="Thioredoxin_domain"/>
</dbReference>
<evidence type="ECO:0000256" key="5">
    <source>
        <dbReference type="ARBA" id="ARBA00023284"/>
    </source>
</evidence>
<evidence type="ECO:0000256" key="3">
    <source>
        <dbReference type="ARBA" id="ARBA00023002"/>
    </source>
</evidence>
<dbReference type="GO" id="GO:0016491">
    <property type="term" value="F:oxidoreductase activity"/>
    <property type="evidence" value="ECO:0007669"/>
    <property type="project" value="UniProtKB-KW"/>
</dbReference>
<evidence type="ECO:0000313" key="9">
    <source>
        <dbReference type="Proteomes" id="UP000070282"/>
    </source>
</evidence>
<evidence type="ECO:0000313" key="8">
    <source>
        <dbReference type="EMBL" id="KXO08781.1"/>
    </source>
</evidence>
<feature type="domain" description="Thioredoxin" evidence="7">
    <location>
        <begin position="47"/>
        <end position="193"/>
    </location>
</feature>
<dbReference type="PANTHER" id="PTHR13887:SF14">
    <property type="entry name" value="DISULFIDE BOND FORMATION PROTEIN D"/>
    <property type="match status" value="1"/>
</dbReference>
<organism evidence="8 9">
    <name type="scientific">Marinobacter excellens LAMA 842</name>
    <dbReference type="NCBI Taxonomy" id="1306954"/>
    <lineage>
        <taxon>Bacteria</taxon>
        <taxon>Pseudomonadati</taxon>
        <taxon>Pseudomonadota</taxon>
        <taxon>Gammaproteobacteria</taxon>
        <taxon>Pseudomonadales</taxon>
        <taxon>Marinobacteraceae</taxon>
        <taxon>Marinobacter</taxon>
    </lineage>
</organism>
<proteinExistence type="inferred from homology"/>
<evidence type="ECO:0000256" key="1">
    <source>
        <dbReference type="ARBA" id="ARBA00005791"/>
    </source>
</evidence>
<dbReference type="PATRIC" id="fig|1306954.6.peg.921"/>
<keyword evidence="2" id="KW-0732">Signal</keyword>
<name>A0A137S8M2_9GAMM</name>
<evidence type="ECO:0000259" key="7">
    <source>
        <dbReference type="PROSITE" id="PS51352"/>
    </source>
</evidence>
<dbReference type="Gene3D" id="3.40.30.10">
    <property type="entry name" value="Glutaredoxin"/>
    <property type="match status" value="1"/>
</dbReference>
<accession>A0A137S8M2</accession>
<keyword evidence="6" id="KW-0472">Membrane</keyword>
<comment type="similarity">
    <text evidence="1">Belongs to the thioredoxin family. DsbA subfamily.</text>
</comment>
<dbReference type="Proteomes" id="UP000070282">
    <property type="component" value="Unassembled WGS sequence"/>
</dbReference>
<evidence type="ECO:0000256" key="4">
    <source>
        <dbReference type="ARBA" id="ARBA00023157"/>
    </source>
</evidence>
<dbReference type="PANTHER" id="PTHR13887">
    <property type="entry name" value="GLUTATHIONE S-TRANSFERASE KAPPA"/>
    <property type="match status" value="1"/>
</dbReference>
<keyword evidence="9" id="KW-1185">Reference proteome</keyword>
<evidence type="ECO:0000256" key="6">
    <source>
        <dbReference type="SAM" id="Phobius"/>
    </source>
</evidence>
<dbReference type="RefSeq" id="WP_061332618.1">
    <property type="nucleotide sequence ID" value="NZ_LOCO01000014.1"/>
</dbReference>
<reference evidence="9" key="1">
    <citation type="submission" date="2015-12" db="EMBL/GenBank/DDBJ databases">
        <authorList>
            <person name="Lima A."/>
            <person name="Farahani Zayas N."/>
            <person name="Castro Da Silva M.A."/>
            <person name="Cabral A."/>
            <person name="Pessatti M.L."/>
        </authorList>
    </citation>
    <scope>NUCLEOTIDE SEQUENCE [LARGE SCALE GENOMIC DNA]</scope>
    <source>
        <strain evidence="9">LAMA 842</strain>
    </source>
</reference>
<evidence type="ECO:0000256" key="2">
    <source>
        <dbReference type="ARBA" id="ARBA00022729"/>
    </source>
</evidence>
<dbReference type="PROSITE" id="PS51352">
    <property type="entry name" value="THIOREDOXIN_2"/>
    <property type="match status" value="1"/>
</dbReference>
<keyword evidence="3" id="KW-0560">Oxidoreductase</keyword>
<keyword evidence="5" id="KW-0676">Redox-active center</keyword>
<comment type="caution">
    <text evidence="8">The sequence shown here is derived from an EMBL/GenBank/DDBJ whole genome shotgun (WGS) entry which is preliminary data.</text>
</comment>
<keyword evidence="6" id="KW-1133">Transmembrane helix</keyword>
<keyword evidence="6" id="KW-0812">Transmembrane</keyword>